<dbReference type="GO" id="GO:0007026">
    <property type="term" value="P:negative regulation of microtubule depolymerization"/>
    <property type="evidence" value="ECO:0007669"/>
    <property type="project" value="TreeGrafter"/>
</dbReference>
<dbReference type="GO" id="GO:0005516">
    <property type="term" value="F:calmodulin binding"/>
    <property type="evidence" value="ECO:0007669"/>
    <property type="project" value="InterPro"/>
</dbReference>
<dbReference type="PANTHER" id="PTHR21595:SF1">
    <property type="entry name" value="CALMODULIN-REGULATED SPECTRIN-ASSOCIATED PROTEIN 2"/>
    <property type="match status" value="1"/>
</dbReference>
<evidence type="ECO:0000256" key="4">
    <source>
        <dbReference type="ARBA" id="ARBA00023054"/>
    </source>
</evidence>
<evidence type="ECO:0000313" key="9">
    <source>
        <dbReference type="Ensembl" id="ENSMALP00000027801.1"/>
    </source>
</evidence>
<keyword evidence="10" id="KW-1185">Reference proteome</keyword>
<evidence type="ECO:0000256" key="3">
    <source>
        <dbReference type="ARBA" id="ARBA00022701"/>
    </source>
</evidence>
<comment type="domain">
    <text evidence="6">The CKK domain binds microtubules.</text>
</comment>
<comment type="subcellular location">
    <subcellularLocation>
        <location evidence="1">Cytoplasm</location>
        <location evidence="1">Cytoskeleton</location>
    </subcellularLocation>
</comment>
<dbReference type="SMART" id="SM01051">
    <property type="entry name" value="CAMSAP_CKK"/>
    <property type="match status" value="1"/>
</dbReference>
<name>A0A3Q3KE84_MONAL</name>
<reference evidence="9" key="2">
    <citation type="submission" date="2025-09" db="UniProtKB">
        <authorList>
            <consortium name="Ensembl"/>
        </authorList>
    </citation>
    <scope>IDENTIFICATION</scope>
</reference>
<accession>A0A3Q3KE84</accession>
<dbReference type="InterPro" id="IPR032940">
    <property type="entry name" value="CAMSAP"/>
</dbReference>
<dbReference type="Pfam" id="PF08683">
    <property type="entry name" value="CAMSAP_CKK"/>
    <property type="match status" value="1"/>
</dbReference>
<protein>
    <recommendedName>
        <fullName evidence="8">CKK domain-containing protein</fullName>
    </recommendedName>
</protein>
<evidence type="ECO:0000313" key="10">
    <source>
        <dbReference type="Proteomes" id="UP000261600"/>
    </source>
</evidence>
<keyword evidence="4" id="KW-0175">Coiled coil</keyword>
<feature type="compositionally biased region" description="Low complexity" evidence="7">
    <location>
        <begin position="177"/>
        <end position="186"/>
    </location>
</feature>
<dbReference type="PANTHER" id="PTHR21595">
    <property type="entry name" value="PATRONIN"/>
    <property type="match status" value="1"/>
</dbReference>
<evidence type="ECO:0000259" key="8">
    <source>
        <dbReference type="PROSITE" id="PS51508"/>
    </source>
</evidence>
<dbReference type="Proteomes" id="UP000261600">
    <property type="component" value="Unplaced"/>
</dbReference>
<dbReference type="SUPFAM" id="SSF50346">
    <property type="entry name" value="PRC-barrel domain"/>
    <property type="match status" value="1"/>
</dbReference>
<feature type="region of interest" description="Disordered" evidence="7">
    <location>
        <begin position="136"/>
        <end position="192"/>
    </location>
</feature>
<reference evidence="9" key="1">
    <citation type="submission" date="2025-08" db="UniProtKB">
        <authorList>
            <consortium name="Ensembl"/>
        </authorList>
    </citation>
    <scope>IDENTIFICATION</scope>
</reference>
<comment type="similarity">
    <text evidence="6">Belongs to the CAMSAP1 family.</text>
</comment>
<sequence>HQDDVKGEEDMAAKKAALLEKRLRREKEAQERKQQQELDQEHKREAARLKAEEEQQKKDEEKARKEYIRNEYLRRKQLKLMEDMNEVIKPRSGSLKKKPRPKSIHRDLTELSTPPVRATVHPRGFSVSSVSLASLSLADNDRDQPNNRKNNPDSAEGFSSCPSAGSRNGEKDWENDSTTSSTPSNTEYTPKLYKEPSAKSNKHIIQNALAHCCLAGKVNEGQKNKILDEMEKSEANNFLVLFRDAGCQFRSVYTYCPETEEITKLAGIGPRSIKTKMIEGLYKYNSDRKQFSQIPAKTMSASVDAITIASHLWQTKKQGTPK</sequence>
<dbReference type="FunFam" id="3.10.20.360:FF:000001">
    <property type="entry name" value="Calmodulin-regulated spectrin-associated protein 3 isoform 2"/>
    <property type="match status" value="1"/>
</dbReference>
<feature type="region of interest" description="Disordered" evidence="7">
    <location>
        <begin position="1"/>
        <end position="122"/>
    </location>
</feature>
<dbReference type="InterPro" id="IPR014797">
    <property type="entry name" value="CKK_CAMSAP"/>
</dbReference>
<evidence type="ECO:0000256" key="2">
    <source>
        <dbReference type="ARBA" id="ARBA00022490"/>
    </source>
</evidence>
<dbReference type="InterPro" id="IPR038209">
    <property type="entry name" value="CKK_dom_sf"/>
</dbReference>
<organism evidence="9 10">
    <name type="scientific">Monopterus albus</name>
    <name type="common">Swamp eel</name>
    <dbReference type="NCBI Taxonomy" id="43700"/>
    <lineage>
        <taxon>Eukaryota</taxon>
        <taxon>Metazoa</taxon>
        <taxon>Chordata</taxon>
        <taxon>Craniata</taxon>
        <taxon>Vertebrata</taxon>
        <taxon>Euteleostomi</taxon>
        <taxon>Actinopterygii</taxon>
        <taxon>Neopterygii</taxon>
        <taxon>Teleostei</taxon>
        <taxon>Neoteleostei</taxon>
        <taxon>Acanthomorphata</taxon>
        <taxon>Anabantaria</taxon>
        <taxon>Synbranchiformes</taxon>
        <taxon>Synbranchidae</taxon>
        <taxon>Monopterus</taxon>
    </lineage>
</organism>
<dbReference type="STRING" id="43700.ENSMALP00000027801"/>
<dbReference type="GO" id="GO:0051011">
    <property type="term" value="F:microtubule minus-end binding"/>
    <property type="evidence" value="ECO:0007669"/>
    <property type="project" value="TreeGrafter"/>
</dbReference>
<dbReference type="GO" id="GO:0036449">
    <property type="term" value="C:microtubule minus-end"/>
    <property type="evidence" value="ECO:0007669"/>
    <property type="project" value="TreeGrafter"/>
</dbReference>
<proteinExistence type="inferred from homology"/>
<feature type="compositionally biased region" description="Basic and acidic residues" evidence="7">
    <location>
        <begin position="1"/>
        <end position="89"/>
    </location>
</feature>
<keyword evidence="3 6" id="KW-0493">Microtubule</keyword>
<dbReference type="InterPro" id="IPR011033">
    <property type="entry name" value="PRC_barrel-like_sf"/>
</dbReference>
<feature type="domain" description="CKK" evidence="8">
    <location>
        <begin position="189"/>
        <end position="322"/>
    </location>
</feature>
<evidence type="ECO:0000256" key="5">
    <source>
        <dbReference type="ARBA" id="ARBA00023212"/>
    </source>
</evidence>
<evidence type="ECO:0000256" key="1">
    <source>
        <dbReference type="ARBA" id="ARBA00004245"/>
    </source>
</evidence>
<dbReference type="Ensembl" id="ENSMALT00000028313.1">
    <property type="protein sequence ID" value="ENSMALP00000027801.1"/>
    <property type="gene ID" value="ENSMALG00000019279.1"/>
</dbReference>
<dbReference type="AlphaFoldDB" id="A0A3Q3KE84"/>
<keyword evidence="5" id="KW-0206">Cytoskeleton</keyword>
<evidence type="ECO:0000256" key="6">
    <source>
        <dbReference type="PROSITE-ProRule" id="PRU00841"/>
    </source>
</evidence>
<keyword evidence="2" id="KW-0963">Cytoplasm</keyword>
<feature type="compositionally biased region" description="Basic residues" evidence="7">
    <location>
        <begin position="94"/>
        <end position="103"/>
    </location>
</feature>
<dbReference type="PROSITE" id="PS51508">
    <property type="entry name" value="CKK"/>
    <property type="match status" value="1"/>
</dbReference>
<evidence type="ECO:0000256" key="7">
    <source>
        <dbReference type="SAM" id="MobiDB-lite"/>
    </source>
</evidence>
<dbReference type="Gene3D" id="3.10.20.360">
    <property type="entry name" value="CKK domain"/>
    <property type="match status" value="1"/>
</dbReference>
<dbReference type="GO" id="GO:0031122">
    <property type="term" value="P:cytoplasmic microtubule organization"/>
    <property type="evidence" value="ECO:0007669"/>
    <property type="project" value="TreeGrafter"/>
</dbReference>